<dbReference type="OrthoDB" id="72027at2"/>
<accession>A0A2T2Y8M0</accession>
<dbReference type="Pfam" id="PF07883">
    <property type="entry name" value="Cupin_2"/>
    <property type="match status" value="1"/>
</dbReference>
<dbReference type="InterPro" id="IPR053146">
    <property type="entry name" value="QDO-like"/>
</dbReference>
<dbReference type="AlphaFoldDB" id="A0A2T2Y8M0"/>
<name>A0A2T2Y8M0_9BACT</name>
<evidence type="ECO:0000259" key="1">
    <source>
        <dbReference type="Pfam" id="PF07883"/>
    </source>
</evidence>
<feature type="domain" description="Cupin type-2" evidence="1">
    <location>
        <begin position="31"/>
        <end position="97"/>
    </location>
</feature>
<evidence type="ECO:0000313" key="2">
    <source>
        <dbReference type="EMBL" id="PSR51869.1"/>
    </source>
</evidence>
<comment type="caution">
    <text evidence="2">The sequence shown here is derived from an EMBL/GenBank/DDBJ whole genome shotgun (WGS) entry which is preliminary data.</text>
</comment>
<dbReference type="Proteomes" id="UP000240357">
    <property type="component" value="Unassembled WGS sequence"/>
</dbReference>
<dbReference type="EMBL" id="PYFT01000002">
    <property type="protein sequence ID" value="PSR51869.1"/>
    <property type="molecule type" value="Genomic_DNA"/>
</dbReference>
<protein>
    <recommendedName>
        <fullName evidence="1">Cupin type-2 domain-containing protein</fullName>
    </recommendedName>
</protein>
<dbReference type="CDD" id="cd02208">
    <property type="entry name" value="cupin_RmlC-like"/>
    <property type="match status" value="1"/>
</dbReference>
<dbReference type="InterPro" id="IPR014710">
    <property type="entry name" value="RmlC-like_jellyroll"/>
</dbReference>
<evidence type="ECO:0000313" key="3">
    <source>
        <dbReference type="Proteomes" id="UP000240357"/>
    </source>
</evidence>
<keyword evidence="3" id="KW-1185">Reference proteome</keyword>
<dbReference type="PANTHER" id="PTHR36440:SF1">
    <property type="entry name" value="PUTATIVE (AFU_ORTHOLOGUE AFUA_8G07350)-RELATED"/>
    <property type="match status" value="1"/>
</dbReference>
<dbReference type="RefSeq" id="WP_106933691.1">
    <property type="nucleotide sequence ID" value="NZ_PYFT01000002.1"/>
</dbReference>
<dbReference type="SUPFAM" id="SSF51182">
    <property type="entry name" value="RmlC-like cupins"/>
    <property type="match status" value="1"/>
</dbReference>
<sequence>MRRIIVNPCLKESIIFVQTAAETNGAVTELIITLQPGGGNPLHYHTSYTETFTALEGELGLEFKNHQRFILKPGEAYVVKIGQVHRFFNPGNTEIRFRNEVYPGHTGFENTLRILAGLASDGLYSTRNVPKNFTHLAICGILSDMRLPGIMSFTTPLLKLIAVWAKKKGVEQQLLDKYCS</sequence>
<dbReference type="Gene3D" id="2.60.120.10">
    <property type="entry name" value="Jelly Rolls"/>
    <property type="match status" value="1"/>
</dbReference>
<gene>
    <name evidence="2" type="ORF">AHMF7605_28575</name>
</gene>
<dbReference type="InterPro" id="IPR011051">
    <property type="entry name" value="RmlC_Cupin_sf"/>
</dbReference>
<dbReference type="InterPro" id="IPR013096">
    <property type="entry name" value="Cupin_2"/>
</dbReference>
<organism evidence="2 3">
    <name type="scientific">Adhaeribacter arboris</name>
    <dbReference type="NCBI Taxonomy" id="2072846"/>
    <lineage>
        <taxon>Bacteria</taxon>
        <taxon>Pseudomonadati</taxon>
        <taxon>Bacteroidota</taxon>
        <taxon>Cytophagia</taxon>
        <taxon>Cytophagales</taxon>
        <taxon>Hymenobacteraceae</taxon>
        <taxon>Adhaeribacter</taxon>
    </lineage>
</organism>
<proteinExistence type="predicted"/>
<dbReference type="PANTHER" id="PTHR36440">
    <property type="entry name" value="PUTATIVE (AFU_ORTHOLOGUE AFUA_8G07350)-RELATED"/>
    <property type="match status" value="1"/>
</dbReference>
<reference evidence="2 3" key="1">
    <citation type="submission" date="2018-03" db="EMBL/GenBank/DDBJ databases">
        <title>Adhaeribacter sp. HMF7605 Genome sequencing and assembly.</title>
        <authorList>
            <person name="Kang H."/>
            <person name="Kang J."/>
            <person name="Cha I."/>
            <person name="Kim H."/>
            <person name="Joh K."/>
        </authorList>
    </citation>
    <scope>NUCLEOTIDE SEQUENCE [LARGE SCALE GENOMIC DNA]</scope>
    <source>
        <strain evidence="2 3">HMF7605</strain>
    </source>
</reference>